<gene>
    <name evidence="2" type="ORF">PanWU01x14_289480</name>
</gene>
<sequence length="100" mass="11712">MELGGMRPGDERDRPPPSTGCYQAPPIDSAKPPLGFFSHHPKHHCCRHQLAVIELRKWNWSRCRHSFTEETKKIRTKCRVLWPKELSLRETSPSEYLLFS</sequence>
<accession>A0A2P5AY16</accession>
<reference evidence="3" key="1">
    <citation type="submission" date="2016-06" db="EMBL/GenBank/DDBJ databases">
        <title>Parallel loss of symbiosis genes in relatives of nitrogen-fixing non-legume Parasponia.</title>
        <authorList>
            <person name="Van Velzen R."/>
            <person name="Holmer R."/>
            <person name="Bu F."/>
            <person name="Rutten L."/>
            <person name="Van Zeijl A."/>
            <person name="Liu W."/>
            <person name="Santuari L."/>
            <person name="Cao Q."/>
            <person name="Sharma T."/>
            <person name="Shen D."/>
            <person name="Roswanjaya Y."/>
            <person name="Wardhani T."/>
            <person name="Kalhor M.S."/>
            <person name="Jansen J."/>
            <person name="Van den Hoogen J."/>
            <person name="Gungor B."/>
            <person name="Hartog M."/>
            <person name="Hontelez J."/>
            <person name="Verver J."/>
            <person name="Yang W.-C."/>
            <person name="Schijlen E."/>
            <person name="Repin R."/>
            <person name="Schilthuizen M."/>
            <person name="Schranz E."/>
            <person name="Heidstra R."/>
            <person name="Miyata K."/>
            <person name="Fedorova E."/>
            <person name="Kohlen W."/>
            <person name="Bisseling T."/>
            <person name="Smit S."/>
            <person name="Geurts R."/>
        </authorList>
    </citation>
    <scope>NUCLEOTIDE SEQUENCE [LARGE SCALE GENOMIC DNA]</scope>
    <source>
        <strain evidence="3">cv. WU1-14</strain>
    </source>
</reference>
<protein>
    <submittedName>
        <fullName evidence="2">Uncharacterized protein</fullName>
    </submittedName>
</protein>
<name>A0A2P5AY16_PARAD</name>
<proteinExistence type="predicted"/>
<feature type="region of interest" description="Disordered" evidence="1">
    <location>
        <begin position="1"/>
        <end position="27"/>
    </location>
</feature>
<dbReference type="Proteomes" id="UP000237105">
    <property type="component" value="Unassembled WGS sequence"/>
</dbReference>
<organism evidence="2 3">
    <name type="scientific">Parasponia andersonii</name>
    <name type="common">Sponia andersonii</name>
    <dbReference type="NCBI Taxonomy" id="3476"/>
    <lineage>
        <taxon>Eukaryota</taxon>
        <taxon>Viridiplantae</taxon>
        <taxon>Streptophyta</taxon>
        <taxon>Embryophyta</taxon>
        <taxon>Tracheophyta</taxon>
        <taxon>Spermatophyta</taxon>
        <taxon>Magnoliopsida</taxon>
        <taxon>eudicotyledons</taxon>
        <taxon>Gunneridae</taxon>
        <taxon>Pentapetalae</taxon>
        <taxon>rosids</taxon>
        <taxon>fabids</taxon>
        <taxon>Rosales</taxon>
        <taxon>Cannabaceae</taxon>
        <taxon>Parasponia</taxon>
    </lineage>
</organism>
<evidence type="ECO:0000256" key="1">
    <source>
        <dbReference type="SAM" id="MobiDB-lite"/>
    </source>
</evidence>
<dbReference type="EMBL" id="JXTB01000415">
    <property type="protein sequence ID" value="PON41425.1"/>
    <property type="molecule type" value="Genomic_DNA"/>
</dbReference>
<dbReference type="AlphaFoldDB" id="A0A2P5AY16"/>
<comment type="caution">
    <text evidence="2">The sequence shown here is derived from an EMBL/GenBank/DDBJ whole genome shotgun (WGS) entry which is preliminary data.</text>
</comment>
<evidence type="ECO:0000313" key="3">
    <source>
        <dbReference type="Proteomes" id="UP000237105"/>
    </source>
</evidence>
<keyword evidence="3" id="KW-1185">Reference proteome</keyword>
<evidence type="ECO:0000313" key="2">
    <source>
        <dbReference type="EMBL" id="PON41425.1"/>
    </source>
</evidence>